<feature type="region of interest" description="Disordered" evidence="1">
    <location>
        <begin position="152"/>
        <end position="248"/>
    </location>
</feature>
<evidence type="ECO:0000313" key="2">
    <source>
        <dbReference type="EMBL" id="KAK5622421.1"/>
    </source>
</evidence>
<feature type="compositionally biased region" description="Low complexity" evidence="1">
    <location>
        <begin position="230"/>
        <end position="242"/>
    </location>
</feature>
<reference evidence="2 3" key="1">
    <citation type="submission" date="2021-06" db="EMBL/GenBank/DDBJ databases">
        <authorList>
            <person name="Palmer J.M."/>
        </authorList>
    </citation>
    <scope>NUCLEOTIDE SEQUENCE [LARGE SCALE GENOMIC DNA]</scope>
    <source>
        <strain evidence="2 3">MEX-2019</strain>
        <tissue evidence="2">Muscle</tissue>
    </source>
</reference>
<comment type="caution">
    <text evidence="2">The sequence shown here is derived from an EMBL/GenBank/DDBJ whole genome shotgun (WGS) entry which is preliminary data.</text>
</comment>
<evidence type="ECO:0000313" key="3">
    <source>
        <dbReference type="Proteomes" id="UP001311232"/>
    </source>
</evidence>
<protein>
    <submittedName>
        <fullName evidence="2">Uncharacterized protein</fullName>
    </submittedName>
</protein>
<organism evidence="2 3">
    <name type="scientific">Crenichthys baileyi</name>
    <name type="common">White River springfish</name>
    <dbReference type="NCBI Taxonomy" id="28760"/>
    <lineage>
        <taxon>Eukaryota</taxon>
        <taxon>Metazoa</taxon>
        <taxon>Chordata</taxon>
        <taxon>Craniata</taxon>
        <taxon>Vertebrata</taxon>
        <taxon>Euteleostomi</taxon>
        <taxon>Actinopterygii</taxon>
        <taxon>Neopterygii</taxon>
        <taxon>Teleostei</taxon>
        <taxon>Neoteleostei</taxon>
        <taxon>Acanthomorphata</taxon>
        <taxon>Ovalentaria</taxon>
        <taxon>Atherinomorphae</taxon>
        <taxon>Cyprinodontiformes</taxon>
        <taxon>Goodeidae</taxon>
        <taxon>Crenichthys</taxon>
    </lineage>
</organism>
<dbReference type="Proteomes" id="UP001311232">
    <property type="component" value="Unassembled WGS sequence"/>
</dbReference>
<dbReference type="EMBL" id="JAHHUM010000121">
    <property type="protein sequence ID" value="KAK5622421.1"/>
    <property type="molecule type" value="Genomic_DNA"/>
</dbReference>
<sequence length="427" mass="45774">MREADIATAEQEGSEEGVQIRVADHKTTLQFGEASLVLTRAEFSWIKRLHNIKEKLESTNPFVLFTLGQQPFKNINRYLRLAWRKMDLKEDINFKLIRTALADCAKFSLPAGKRQQVSTSMCHDTRTADRFYSHNLTLKEGLQVREMMASMLQSPGARGSTQATLKAPAKAPGKGKGPAKAPAKGKGPAKAKAKAGVKASAEKRSSSSGSGSSSDDSESEDETPVPYQESGDSSSSSSSSLDSAEKAERELRMKLLSPSKTQPVSYLRSSITAKISPLKRATVRLLRSKLASDRAFQGIGKKPFQGKLPHMMIACDFILGSCGVWGTGSSLALQGLCGVWNTGVADSLYLILESCGVWGTGSNLAVQGLCVVWNTGGARPGCCPPWEMAGPSRLTEVGLVRFLGGHQGTGGRNDLERLASLGGPLNP</sequence>
<keyword evidence="3" id="KW-1185">Reference proteome</keyword>
<gene>
    <name evidence="2" type="ORF">CRENBAI_003797</name>
</gene>
<accession>A0AAV9SMB3</accession>
<proteinExistence type="predicted"/>
<evidence type="ECO:0000256" key="1">
    <source>
        <dbReference type="SAM" id="MobiDB-lite"/>
    </source>
</evidence>
<name>A0AAV9SMB3_9TELE</name>
<feature type="compositionally biased region" description="Low complexity" evidence="1">
    <location>
        <begin position="166"/>
        <end position="186"/>
    </location>
</feature>
<dbReference type="AlphaFoldDB" id="A0AAV9SMB3"/>